<organism evidence="2 3">
    <name type="scientific">Proteobacteria bacterium 228</name>
    <dbReference type="NCBI Taxonomy" id="2083153"/>
    <lineage>
        <taxon>Bacteria</taxon>
        <taxon>Pseudomonadati</taxon>
        <taxon>Pseudomonadota</taxon>
    </lineage>
</organism>
<evidence type="ECO:0000259" key="1">
    <source>
        <dbReference type="Pfam" id="PF09361"/>
    </source>
</evidence>
<dbReference type="Pfam" id="PF09361">
    <property type="entry name" value="Phasin_2"/>
    <property type="match status" value="1"/>
</dbReference>
<name>A0A2S5KM07_9PROT</name>
<sequence length="104" mass="11852">MIDSMNKQMKDAMGPLQEMMRIQTNMLELLAKQQMECTQSCVEATMAQTKELPNCSKPEDVVKLQQAYAKEIEETLRQAGQRNMDILNEARVALTELAQKSMKV</sequence>
<dbReference type="InterPro" id="IPR018968">
    <property type="entry name" value="Phasin"/>
</dbReference>
<dbReference type="OrthoDB" id="6119631at2"/>
<dbReference type="AlphaFoldDB" id="A0A2S5KM07"/>
<feature type="domain" description="Phasin" evidence="1">
    <location>
        <begin position="4"/>
        <end position="101"/>
    </location>
</feature>
<dbReference type="Proteomes" id="UP000238196">
    <property type="component" value="Unassembled WGS sequence"/>
</dbReference>
<protein>
    <submittedName>
        <fullName evidence="2">Flavodoxin</fullName>
    </submittedName>
</protein>
<reference evidence="2 3" key="1">
    <citation type="submission" date="2018-02" db="EMBL/GenBank/DDBJ databases">
        <title>novel marine gammaproteobacteria from coastal saline agro ecosystem.</title>
        <authorList>
            <person name="Krishnan R."/>
            <person name="Ramesh Kumar N."/>
        </authorList>
    </citation>
    <scope>NUCLEOTIDE SEQUENCE [LARGE SCALE GENOMIC DNA]</scope>
    <source>
        <strain evidence="2 3">228</strain>
    </source>
</reference>
<proteinExistence type="predicted"/>
<comment type="caution">
    <text evidence="2">The sequence shown here is derived from an EMBL/GenBank/DDBJ whole genome shotgun (WGS) entry which is preliminary data.</text>
</comment>
<evidence type="ECO:0000313" key="3">
    <source>
        <dbReference type="Proteomes" id="UP000238196"/>
    </source>
</evidence>
<evidence type="ECO:0000313" key="2">
    <source>
        <dbReference type="EMBL" id="PPC75851.1"/>
    </source>
</evidence>
<accession>A0A2S5KM07</accession>
<dbReference type="EMBL" id="PRLP01000065">
    <property type="protein sequence ID" value="PPC75851.1"/>
    <property type="molecule type" value="Genomic_DNA"/>
</dbReference>
<gene>
    <name evidence="2" type="ORF">C4K68_18335</name>
</gene>